<proteinExistence type="predicted"/>
<organism evidence="1">
    <name type="scientific">Anguilla anguilla</name>
    <name type="common">European freshwater eel</name>
    <name type="synonym">Muraena anguilla</name>
    <dbReference type="NCBI Taxonomy" id="7936"/>
    <lineage>
        <taxon>Eukaryota</taxon>
        <taxon>Metazoa</taxon>
        <taxon>Chordata</taxon>
        <taxon>Craniata</taxon>
        <taxon>Vertebrata</taxon>
        <taxon>Euteleostomi</taxon>
        <taxon>Actinopterygii</taxon>
        <taxon>Neopterygii</taxon>
        <taxon>Teleostei</taxon>
        <taxon>Anguilliformes</taxon>
        <taxon>Anguillidae</taxon>
        <taxon>Anguilla</taxon>
    </lineage>
</organism>
<sequence>MNSCILGNCLPLSIICALYEDLLDTFHVISVVNASLSFHLSDVHLVNPTATACIVLDTLCVVYEYDRNIPLSADLQPVPEYQEPHPHHD</sequence>
<reference evidence="1" key="2">
    <citation type="journal article" date="2015" name="Fish Shellfish Immunol.">
        <title>Early steps in the European eel (Anguilla anguilla)-Vibrio vulnificus interaction in the gills: Role of the RtxA13 toxin.</title>
        <authorList>
            <person name="Callol A."/>
            <person name="Pajuelo D."/>
            <person name="Ebbesson L."/>
            <person name="Teles M."/>
            <person name="MacKenzie S."/>
            <person name="Amaro C."/>
        </authorList>
    </citation>
    <scope>NUCLEOTIDE SEQUENCE</scope>
</reference>
<reference evidence="1" key="1">
    <citation type="submission" date="2014-11" db="EMBL/GenBank/DDBJ databases">
        <authorList>
            <person name="Amaro Gonzalez C."/>
        </authorList>
    </citation>
    <scope>NUCLEOTIDE SEQUENCE</scope>
</reference>
<dbReference type="AlphaFoldDB" id="A0A0E9XTW5"/>
<name>A0A0E9XTW5_ANGAN</name>
<protein>
    <submittedName>
        <fullName evidence="1">Uncharacterized protein</fullName>
    </submittedName>
</protein>
<evidence type="ECO:0000313" key="1">
    <source>
        <dbReference type="EMBL" id="JAI05837.1"/>
    </source>
</evidence>
<accession>A0A0E9XTW5</accession>
<dbReference type="EMBL" id="GBXM01002741">
    <property type="protein sequence ID" value="JAI05837.1"/>
    <property type="molecule type" value="Transcribed_RNA"/>
</dbReference>